<dbReference type="GO" id="GO:0050515">
    <property type="term" value="F:4-(cytidine 5'-diphospho)-2-C-methyl-D-erythritol kinase activity"/>
    <property type="evidence" value="ECO:0007669"/>
    <property type="project" value="UniProtKB-UniRule"/>
</dbReference>
<dbReference type="InterPro" id="IPR036554">
    <property type="entry name" value="GHMP_kinase_C_sf"/>
</dbReference>
<keyword evidence="13" id="KW-1185">Reference proteome</keyword>
<feature type="active site" evidence="9">
    <location>
        <position position="138"/>
    </location>
</feature>
<sequence length="286" mass="31163">MVKSITEKCSAKINIAIDVLGKYPNGYHEVRMIMTQVGIFDVITISLKDEKGIEIAGSDINMPVDESNLAWKAANEFFKAIKFDGGCDIYIEKHIPMGAGMAGGSSDAAGVINGLNKLFDSPLSLEERMKMGKKLGADVPFCVMGGCALAEGIGERLTVLPELPEVCYLIAKPRQSISTKWVYEHLDYNNKPVNLDIDKIISGIKSGDLKKIQPFMGNILENSAVQICPQVNVYKAEMLNLGADIAMMSGSGSAVFGMFDDRELAVKAYKEFKLRHSDADGVWVLA</sequence>
<dbReference type="PANTHER" id="PTHR43527:SF2">
    <property type="entry name" value="4-DIPHOSPHOCYTIDYL-2-C-METHYL-D-ERYTHRITOL KINASE, CHLOROPLASTIC"/>
    <property type="match status" value="1"/>
</dbReference>
<evidence type="ECO:0000313" key="12">
    <source>
        <dbReference type="EMBL" id="AUO19744.1"/>
    </source>
</evidence>
<feature type="domain" description="GHMP kinase N-terminal" evidence="10">
    <location>
        <begin position="68"/>
        <end position="146"/>
    </location>
</feature>
<evidence type="ECO:0000259" key="10">
    <source>
        <dbReference type="Pfam" id="PF00288"/>
    </source>
</evidence>
<dbReference type="InterPro" id="IPR020568">
    <property type="entry name" value="Ribosomal_Su5_D2-typ_SF"/>
</dbReference>
<dbReference type="GeneID" id="98062978"/>
<keyword evidence="4 9" id="KW-0808">Transferase</keyword>
<gene>
    <name evidence="9" type="primary">ispE</name>
    <name evidence="12" type="ORF">B9O19_01586</name>
</gene>
<dbReference type="GO" id="GO:0016114">
    <property type="term" value="P:terpenoid biosynthetic process"/>
    <property type="evidence" value="ECO:0007669"/>
    <property type="project" value="UniProtKB-UniRule"/>
</dbReference>
<keyword evidence="7 9" id="KW-0067">ATP-binding</keyword>
<dbReference type="SUPFAM" id="SSF54211">
    <property type="entry name" value="Ribosomal protein S5 domain 2-like"/>
    <property type="match status" value="1"/>
</dbReference>
<keyword evidence="6 9" id="KW-0418">Kinase</keyword>
<dbReference type="Gene3D" id="3.30.70.890">
    <property type="entry name" value="GHMP kinase, C-terminal domain"/>
    <property type="match status" value="1"/>
</dbReference>
<dbReference type="EC" id="2.7.1.148" evidence="2 9"/>
<dbReference type="PANTHER" id="PTHR43527">
    <property type="entry name" value="4-DIPHOSPHOCYTIDYL-2-C-METHYL-D-ERYTHRITOL KINASE, CHLOROPLASTIC"/>
    <property type="match status" value="1"/>
</dbReference>
<evidence type="ECO:0000256" key="4">
    <source>
        <dbReference type="ARBA" id="ARBA00022679"/>
    </source>
</evidence>
<dbReference type="Proteomes" id="UP000235589">
    <property type="component" value="Chromosome"/>
</dbReference>
<accession>A0A2K9P3C2</accession>
<dbReference type="KEGG" id="mpec:B9O19_01586"/>
<keyword evidence="9" id="KW-0414">Isoprene biosynthesis</keyword>
<dbReference type="InterPro" id="IPR013750">
    <property type="entry name" value="GHMP_kinase_C_dom"/>
</dbReference>
<dbReference type="Pfam" id="PF00288">
    <property type="entry name" value="GHMP_kinases_N"/>
    <property type="match status" value="1"/>
</dbReference>
<dbReference type="SUPFAM" id="SSF55060">
    <property type="entry name" value="GHMP Kinase, C-terminal domain"/>
    <property type="match status" value="1"/>
</dbReference>
<evidence type="ECO:0000313" key="13">
    <source>
        <dbReference type="Proteomes" id="UP000235589"/>
    </source>
</evidence>
<dbReference type="InterPro" id="IPR006204">
    <property type="entry name" value="GHMP_kinase_N_dom"/>
</dbReference>
<evidence type="ECO:0000256" key="1">
    <source>
        <dbReference type="ARBA" id="ARBA00009684"/>
    </source>
</evidence>
<dbReference type="RefSeq" id="WP_102365923.1">
    <property type="nucleotide sequence ID" value="NZ_CP020991.1"/>
</dbReference>
<comment type="similarity">
    <text evidence="1 9">Belongs to the GHMP kinase family. IspE subfamily.</text>
</comment>
<keyword evidence="5 9" id="KW-0547">Nucleotide-binding</keyword>
<dbReference type="GO" id="GO:0005524">
    <property type="term" value="F:ATP binding"/>
    <property type="evidence" value="ECO:0007669"/>
    <property type="project" value="UniProtKB-UniRule"/>
</dbReference>
<dbReference type="EMBL" id="CP020991">
    <property type="protein sequence ID" value="AUO19744.1"/>
    <property type="molecule type" value="Genomic_DNA"/>
</dbReference>
<evidence type="ECO:0000256" key="6">
    <source>
        <dbReference type="ARBA" id="ARBA00022777"/>
    </source>
</evidence>
<comment type="catalytic activity">
    <reaction evidence="9">
        <text>4-CDP-2-C-methyl-D-erythritol + ATP = 4-CDP-2-C-methyl-D-erythritol 2-phosphate + ADP + H(+)</text>
        <dbReference type="Rhea" id="RHEA:18437"/>
        <dbReference type="ChEBI" id="CHEBI:15378"/>
        <dbReference type="ChEBI" id="CHEBI:30616"/>
        <dbReference type="ChEBI" id="CHEBI:57823"/>
        <dbReference type="ChEBI" id="CHEBI:57919"/>
        <dbReference type="ChEBI" id="CHEBI:456216"/>
        <dbReference type="EC" id="2.7.1.148"/>
    </reaction>
</comment>
<evidence type="ECO:0000256" key="5">
    <source>
        <dbReference type="ARBA" id="ARBA00022741"/>
    </source>
</evidence>
<dbReference type="AlphaFoldDB" id="A0A2K9P3C2"/>
<dbReference type="UniPathway" id="UPA00056">
    <property type="reaction ID" value="UER00094"/>
</dbReference>
<protein>
    <recommendedName>
        <fullName evidence="3 9">4-diphosphocytidyl-2-C-methyl-D-erythritol kinase</fullName>
        <shortName evidence="9">CMK</shortName>
        <ecNumber evidence="2 9">2.7.1.148</ecNumber>
    </recommendedName>
    <alternativeName>
        <fullName evidence="8 9">4-(cytidine-5'-diphospho)-2-C-methyl-D-erythritol kinase</fullName>
    </alternativeName>
</protein>
<feature type="active site" evidence="9">
    <location>
        <position position="12"/>
    </location>
</feature>
<dbReference type="PIRSF" id="PIRSF010376">
    <property type="entry name" value="IspE"/>
    <property type="match status" value="1"/>
</dbReference>
<dbReference type="GO" id="GO:0019288">
    <property type="term" value="P:isopentenyl diphosphate biosynthetic process, methylerythritol 4-phosphate pathway"/>
    <property type="evidence" value="ECO:0007669"/>
    <property type="project" value="UniProtKB-UniRule"/>
</dbReference>
<evidence type="ECO:0000256" key="3">
    <source>
        <dbReference type="ARBA" id="ARBA00017473"/>
    </source>
</evidence>
<evidence type="ECO:0000256" key="7">
    <source>
        <dbReference type="ARBA" id="ARBA00022840"/>
    </source>
</evidence>
<name>A0A2K9P3C2_9FIRM</name>
<proteinExistence type="inferred from homology"/>
<comment type="function">
    <text evidence="9">Catalyzes the phosphorylation of the position 2 hydroxy group of 4-diphosphocytidyl-2C-methyl-D-erythritol.</text>
</comment>
<feature type="domain" description="GHMP kinase C-terminal" evidence="11">
    <location>
        <begin position="201"/>
        <end position="272"/>
    </location>
</feature>
<dbReference type="InterPro" id="IPR014721">
    <property type="entry name" value="Ribsml_uS5_D2-typ_fold_subgr"/>
</dbReference>
<evidence type="ECO:0000256" key="8">
    <source>
        <dbReference type="ARBA" id="ARBA00032554"/>
    </source>
</evidence>
<dbReference type="Gene3D" id="3.30.230.10">
    <property type="match status" value="1"/>
</dbReference>
<dbReference type="NCBIfam" id="TIGR00154">
    <property type="entry name" value="ispE"/>
    <property type="match status" value="1"/>
</dbReference>
<dbReference type="InterPro" id="IPR004424">
    <property type="entry name" value="IspE"/>
</dbReference>
<evidence type="ECO:0000256" key="9">
    <source>
        <dbReference type="HAMAP-Rule" id="MF_00061"/>
    </source>
</evidence>
<dbReference type="HAMAP" id="MF_00061">
    <property type="entry name" value="IspE"/>
    <property type="match status" value="1"/>
</dbReference>
<feature type="binding site" evidence="9">
    <location>
        <begin position="96"/>
        <end position="106"/>
    </location>
    <ligand>
        <name>ATP</name>
        <dbReference type="ChEBI" id="CHEBI:30616"/>
    </ligand>
</feature>
<comment type="pathway">
    <text evidence="9">Isoprenoid biosynthesis; isopentenyl diphosphate biosynthesis via DXP pathway; isopentenyl diphosphate from 1-deoxy-D-xylulose 5-phosphate: step 3/6.</text>
</comment>
<reference evidence="12 13" key="1">
    <citation type="submission" date="2017-04" db="EMBL/GenBank/DDBJ databases">
        <title>Monoglobus pectinilyticus 14 draft genome.</title>
        <authorList>
            <person name="Kim C."/>
            <person name="Rosendale D.I."/>
            <person name="Kelly W.J."/>
            <person name="Tannock G.W."/>
            <person name="Patchett M.L."/>
            <person name="Jordens J.Z."/>
        </authorList>
    </citation>
    <scope>NUCLEOTIDE SEQUENCE [LARGE SCALE GENOMIC DNA]</scope>
    <source>
        <strain evidence="12 13">14</strain>
    </source>
</reference>
<dbReference type="OrthoDB" id="9809438at2"/>
<dbReference type="Pfam" id="PF08544">
    <property type="entry name" value="GHMP_kinases_C"/>
    <property type="match status" value="1"/>
</dbReference>
<organism evidence="12 13">
    <name type="scientific">Monoglobus pectinilyticus</name>
    <dbReference type="NCBI Taxonomy" id="1981510"/>
    <lineage>
        <taxon>Bacteria</taxon>
        <taxon>Bacillati</taxon>
        <taxon>Bacillota</taxon>
        <taxon>Clostridia</taxon>
        <taxon>Monoglobales</taxon>
        <taxon>Monoglobaceae</taxon>
        <taxon>Monoglobus</taxon>
    </lineage>
</organism>
<evidence type="ECO:0000259" key="11">
    <source>
        <dbReference type="Pfam" id="PF08544"/>
    </source>
</evidence>
<evidence type="ECO:0000256" key="2">
    <source>
        <dbReference type="ARBA" id="ARBA00012052"/>
    </source>
</evidence>